<name>A0ACA9SJV6_9GLOM</name>
<evidence type="ECO:0000313" key="1">
    <source>
        <dbReference type="EMBL" id="CAG8840824.1"/>
    </source>
</evidence>
<reference evidence="1" key="1">
    <citation type="submission" date="2021-06" db="EMBL/GenBank/DDBJ databases">
        <authorList>
            <person name="Kallberg Y."/>
            <person name="Tangrot J."/>
            <person name="Rosling A."/>
        </authorList>
    </citation>
    <scope>NUCLEOTIDE SEQUENCE</scope>
    <source>
        <strain evidence="1">MA461A</strain>
    </source>
</reference>
<dbReference type="Proteomes" id="UP000789920">
    <property type="component" value="Unassembled WGS sequence"/>
</dbReference>
<evidence type="ECO:0000313" key="2">
    <source>
        <dbReference type="Proteomes" id="UP000789920"/>
    </source>
</evidence>
<organism evidence="1 2">
    <name type="scientific">Racocetra persica</name>
    <dbReference type="NCBI Taxonomy" id="160502"/>
    <lineage>
        <taxon>Eukaryota</taxon>
        <taxon>Fungi</taxon>
        <taxon>Fungi incertae sedis</taxon>
        <taxon>Mucoromycota</taxon>
        <taxon>Glomeromycotina</taxon>
        <taxon>Glomeromycetes</taxon>
        <taxon>Diversisporales</taxon>
        <taxon>Gigasporaceae</taxon>
        <taxon>Racocetra</taxon>
    </lineage>
</organism>
<accession>A0ACA9SJV6</accession>
<sequence>TLINEILLEIEQDQREHYIANKIGKLVEQGDGYDYVYYTKSVLKKTNVKSFYYWCNCRKELASKSQKHSDISKQ</sequence>
<dbReference type="EMBL" id="CAJVQC010127959">
    <property type="protein sequence ID" value="CAG8840824.1"/>
    <property type="molecule type" value="Genomic_DNA"/>
</dbReference>
<feature type="non-terminal residue" evidence="1">
    <location>
        <position position="1"/>
    </location>
</feature>
<protein>
    <submittedName>
        <fullName evidence="1">30196_t:CDS:1</fullName>
    </submittedName>
</protein>
<gene>
    <name evidence="1" type="ORF">RPERSI_LOCUS31595</name>
</gene>
<keyword evidence="2" id="KW-1185">Reference proteome</keyword>
<proteinExistence type="predicted"/>
<comment type="caution">
    <text evidence="1">The sequence shown here is derived from an EMBL/GenBank/DDBJ whole genome shotgun (WGS) entry which is preliminary data.</text>
</comment>